<feature type="compositionally biased region" description="Basic and acidic residues" evidence="1">
    <location>
        <begin position="1"/>
        <end position="11"/>
    </location>
</feature>
<protein>
    <submittedName>
        <fullName evidence="2">Uncharacterized protein</fullName>
    </submittedName>
</protein>
<dbReference type="EMBL" id="BMAT01011751">
    <property type="protein sequence ID" value="GFR78425.1"/>
    <property type="molecule type" value="Genomic_DNA"/>
</dbReference>
<evidence type="ECO:0000313" key="3">
    <source>
        <dbReference type="Proteomes" id="UP000762676"/>
    </source>
</evidence>
<reference evidence="2 3" key="1">
    <citation type="journal article" date="2021" name="Elife">
        <title>Chloroplast acquisition without the gene transfer in kleptoplastic sea slugs, Plakobranchus ocellatus.</title>
        <authorList>
            <person name="Maeda T."/>
            <person name="Takahashi S."/>
            <person name="Yoshida T."/>
            <person name="Shimamura S."/>
            <person name="Takaki Y."/>
            <person name="Nagai Y."/>
            <person name="Toyoda A."/>
            <person name="Suzuki Y."/>
            <person name="Arimoto A."/>
            <person name="Ishii H."/>
            <person name="Satoh N."/>
            <person name="Nishiyama T."/>
            <person name="Hasebe M."/>
            <person name="Maruyama T."/>
            <person name="Minagawa J."/>
            <person name="Obokata J."/>
            <person name="Shigenobu S."/>
        </authorList>
    </citation>
    <scope>NUCLEOTIDE SEQUENCE [LARGE SCALE GENOMIC DNA]</scope>
</reference>
<dbReference type="AlphaFoldDB" id="A0AAV4G1K3"/>
<feature type="region of interest" description="Disordered" evidence="1">
    <location>
        <begin position="1"/>
        <end position="29"/>
    </location>
</feature>
<accession>A0AAV4G1K3</accession>
<organism evidence="2 3">
    <name type="scientific">Elysia marginata</name>
    <dbReference type="NCBI Taxonomy" id="1093978"/>
    <lineage>
        <taxon>Eukaryota</taxon>
        <taxon>Metazoa</taxon>
        <taxon>Spiralia</taxon>
        <taxon>Lophotrochozoa</taxon>
        <taxon>Mollusca</taxon>
        <taxon>Gastropoda</taxon>
        <taxon>Heterobranchia</taxon>
        <taxon>Euthyneura</taxon>
        <taxon>Panpulmonata</taxon>
        <taxon>Sacoglossa</taxon>
        <taxon>Placobranchoidea</taxon>
        <taxon>Plakobranchidae</taxon>
        <taxon>Elysia</taxon>
    </lineage>
</organism>
<evidence type="ECO:0000313" key="2">
    <source>
        <dbReference type="EMBL" id="GFR78425.1"/>
    </source>
</evidence>
<keyword evidence="3" id="KW-1185">Reference proteome</keyword>
<comment type="caution">
    <text evidence="2">The sequence shown here is derived from an EMBL/GenBank/DDBJ whole genome shotgun (WGS) entry which is preliminary data.</text>
</comment>
<proteinExistence type="predicted"/>
<sequence length="82" mass="9088">MDGAREKHTASHDSSAVTLNRREAARAQVESPDVSTCHNIYRKHQVRNGSQQPRPVACGEIDTFSIYTCHFLPISLPIIGIT</sequence>
<gene>
    <name evidence="2" type="ORF">ElyMa_005848900</name>
</gene>
<name>A0AAV4G1K3_9GAST</name>
<dbReference type="Proteomes" id="UP000762676">
    <property type="component" value="Unassembled WGS sequence"/>
</dbReference>
<evidence type="ECO:0000256" key="1">
    <source>
        <dbReference type="SAM" id="MobiDB-lite"/>
    </source>
</evidence>